<proteinExistence type="predicted"/>
<reference evidence="2" key="1">
    <citation type="journal article" date="2020" name="Stud. Mycol.">
        <title>101 Dothideomycetes genomes: a test case for predicting lifestyles and emergence of pathogens.</title>
        <authorList>
            <person name="Haridas S."/>
            <person name="Albert R."/>
            <person name="Binder M."/>
            <person name="Bloem J."/>
            <person name="Labutti K."/>
            <person name="Salamov A."/>
            <person name="Andreopoulos B."/>
            <person name="Baker S."/>
            <person name="Barry K."/>
            <person name="Bills G."/>
            <person name="Bluhm B."/>
            <person name="Cannon C."/>
            <person name="Castanera R."/>
            <person name="Culley D."/>
            <person name="Daum C."/>
            <person name="Ezra D."/>
            <person name="Gonzalez J."/>
            <person name="Henrissat B."/>
            <person name="Kuo A."/>
            <person name="Liang C."/>
            <person name="Lipzen A."/>
            <person name="Lutzoni F."/>
            <person name="Magnuson J."/>
            <person name="Mondo S."/>
            <person name="Nolan M."/>
            <person name="Ohm R."/>
            <person name="Pangilinan J."/>
            <person name="Park H.-J."/>
            <person name="Ramirez L."/>
            <person name="Alfaro M."/>
            <person name="Sun H."/>
            <person name="Tritt A."/>
            <person name="Yoshinaga Y."/>
            <person name="Zwiers L.-H."/>
            <person name="Turgeon B."/>
            <person name="Goodwin S."/>
            <person name="Spatafora J."/>
            <person name="Crous P."/>
            <person name="Grigoriev I."/>
        </authorList>
    </citation>
    <scope>NUCLEOTIDE SEQUENCE</scope>
    <source>
        <strain evidence="2">CBS 113979</strain>
    </source>
</reference>
<feature type="compositionally biased region" description="Polar residues" evidence="1">
    <location>
        <begin position="1"/>
        <end position="11"/>
    </location>
</feature>
<dbReference type="AlphaFoldDB" id="A0A6G1GU76"/>
<feature type="region of interest" description="Disordered" evidence="1">
    <location>
        <begin position="171"/>
        <end position="291"/>
    </location>
</feature>
<feature type="region of interest" description="Disordered" evidence="1">
    <location>
        <begin position="332"/>
        <end position="677"/>
    </location>
</feature>
<accession>A0A6G1GU76</accession>
<sequence length="753" mass="83908">MQNLPTTSNPDGMQEESVADVDEPPDPDQRTPRAEVAHPTFSKTFPASFSRKQSLLTQILHHDNEDELNIRMTGLRGLSTASSASIASTAELTSDDGATSGTRTSTPSPPLPSAQYPAFPPIFNRTFTDRPALISQGLEEIDPLEKPKNTDTVEKKVEIDLGRKRCIKFACGPKETPPKLETTPATPLKESAPATPPKRKCALRFACPTRASSTDAVAADKPQQPQPRRLASPPPKHRRQSPHLKLSPKFARAHRNSDSTVRNDSPKSVRKVPSVVRPRAASKSSDVDRSEAVRFHEFASSEEEIDEWTQESTCHRSRLTVNDTLKVENQLRQLAREVEEEEIEEDAEENLDDDPEAAELELEDDDDDEHPSEIDEYEESDDGFQTDDEGGFDSSDDESDVEEEYRWWTPGRTAPAPAAEQLDTAVPSMQRRSSRSSIDSLSSAHFTSSRPSFAPGFNARKKRSLARQDTSTPELPDSTDFVCGTLDEDRPLEEAYMASITARRAAKHKMTPQDIDPTFPTSDPEMDDEDKESADEPVHPASSISPQFSGLDEVYARPSRRPSYTHSPQRLRSPPPAKRNVARSPPPPAAHRSTARSPPPRRLFGQSPKRMRSPPPAARLRSPPPSRRTSFTKAYNQNPQPCALAERPRLTHASSLPRRSHVYPHTVTEDDENDDVSSTFHARGAIDIVKGLERKRLRRKEKLYQKYCRKAGKEKERRPQPGKGAERMRELGMELAGKKGSAAGNRNVYMLSL</sequence>
<keyword evidence="3" id="KW-1185">Reference proteome</keyword>
<feature type="compositionally biased region" description="Low complexity" evidence="1">
    <location>
        <begin position="428"/>
        <end position="443"/>
    </location>
</feature>
<feature type="compositionally biased region" description="Acidic residues" evidence="1">
    <location>
        <begin position="524"/>
        <end position="535"/>
    </location>
</feature>
<evidence type="ECO:0000256" key="1">
    <source>
        <dbReference type="SAM" id="MobiDB-lite"/>
    </source>
</evidence>
<feature type="compositionally biased region" description="Acidic residues" evidence="1">
    <location>
        <begin position="338"/>
        <end position="403"/>
    </location>
</feature>
<feature type="compositionally biased region" description="Basic and acidic residues" evidence="1">
    <location>
        <begin position="27"/>
        <end position="36"/>
    </location>
</feature>
<feature type="compositionally biased region" description="Pro residues" evidence="1">
    <location>
        <begin position="613"/>
        <end position="626"/>
    </location>
</feature>
<evidence type="ECO:0008006" key="4">
    <source>
        <dbReference type="Google" id="ProtNLM"/>
    </source>
</evidence>
<feature type="compositionally biased region" description="Polar residues" evidence="1">
    <location>
        <begin position="629"/>
        <end position="640"/>
    </location>
</feature>
<gene>
    <name evidence="2" type="ORF">K402DRAFT_336809</name>
</gene>
<evidence type="ECO:0000313" key="2">
    <source>
        <dbReference type="EMBL" id="KAF1984309.1"/>
    </source>
</evidence>
<name>A0A6G1GU76_9PEZI</name>
<feature type="region of interest" description="Disordered" evidence="1">
    <location>
        <begin position="1"/>
        <end position="45"/>
    </location>
</feature>
<feature type="compositionally biased region" description="Acidic residues" evidence="1">
    <location>
        <begin position="13"/>
        <end position="26"/>
    </location>
</feature>
<dbReference type="InterPro" id="IPR018853">
    <property type="entry name" value="DUF2457"/>
</dbReference>
<dbReference type="EMBL" id="ML977169">
    <property type="protein sequence ID" value="KAF1984309.1"/>
    <property type="molecule type" value="Genomic_DNA"/>
</dbReference>
<feature type="region of interest" description="Disordered" evidence="1">
    <location>
        <begin position="90"/>
        <end position="115"/>
    </location>
</feature>
<feature type="compositionally biased region" description="Low complexity" evidence="1">
    <location>
        <begin position="179"/>
        <end position="189"/>
    </location>
</feature>
<dbReference type="OrthoDB" id="2011769at2759"/>
<evidence type="ECO:0000313" key="3">
    <source>
        <dbReference type="Proteomes" id="UP000800041"/>
    </source>
</evidence>
<dbReference type="Proteomes" id="UP000800041">
    <property type="component" value="Unassembled WGS sequence"/>
</dbReference>
<organism evidence="2 3">
    <name type="scientific">Aulographum hederae CBS 113979</name>
    <dbReference type="NCBI Taxonomy" id="1176131"/>
    <lineage>
        <taxon>Eukaryota</taxon>
        <taxon>Fungi</taxon>
        <taxon>Dikarya</taxon>
        <taxon>Ascomycota</taxon>
        <taxon>Pezizomycotina</taxon>
        <taxon>Dothideomycetes</taxon>
        <taxon>Pleosporomycetidae</taxon>
        <taxon>Aulographales</taxon>
        <taxon>Aulographaceae</taxon>
    </lineage>
</organism>
<dbReference type="Pfam" id="PF10446">
    <property type="entry name" value="DUF2457"/>
    <property type="match status" value="1"/>
</dbReference>
<protein>
    <recommendedName>
        <fullName evidence="4">Extensin domain-containing protein</fullName>
    </recommendedName>
</protein>